<proteinExistence type="predicted"/>
<evidence type="ECO:0000256" key="1">
    <source>
        <dbReference type="ARBA" id="ARBA00022614"/>
    </source>
</evidence>
<dbReference type="PANTHER" id="PTHR47566">
    <property type="match status" value="1"/>
</dbReference>
<dbReference type="InterPro" id="IPR052574">
    <property type="entry name" value="CDIRP"/>
</dbReference>
<feature type="compositionally biased region" description="Polar residues" evidence="3">
    <location>
        <begin position="172"/>
        <end position="181"/>
    </location>
</feature>
<evidence type="ECO:0000256" key="2">
    <source>
        <dbReference type="ARBA" id="ARBA00022737"/>
    </source>
</evidence>
<dbReference type="GO" id="GO:0061499">
    <property type="term" value="C:outer plaque of mitotic spindle pole body"/>
    <property type="evidence" value="ECO:0007669"/>
    <property type="project" value="TreeGrafter"/>
</dbReference>
<dbReference type="Proteomes" id="UP001055115">
    <property type="component" value="Unassembled WGS sequence"/>
</dbReference>
<dbReference type="GO" id="GO:0031028">
    <property type="term" value="P:septation initiation signaling"/>
    <property type="evidence" value="ECO:0007669"/>
    <property type="project" value="TreeGrafter"/>
</dbReference>
<feature type="region of interest" description="Disordered" evidence="3">
    <location>
        <begin position="1"/>
        <end position="137"/>
    </location>
</feature>
<sequence length="376" mass="41140">MAHAWLDSLSEDWPSQAGSETSPSAQLPPLKPTENNKTPNAKGPGSRIPLPVSRVRPSSAGTSDKSVVALSERSSNDVNLPLSQRGPSKLSREIKPHDRSRQTSRALSASTNGSVIHNTVQHKSIKSSPLRGTADTPEWKRRLVYGDVAYGEQRDLFCSAAAGLENMFKPPSSHQDSTLADQSPPFFRRQDMDEDQDEDESDGRSQMDPSPSPSPRIRPPHITYKASTDDSIDQSKLSEPSPHRDSYSQEPSLVTSVSGLAPPNDASRKTSGQSVIQNEDFSPIVLTLMRQKENERKGGTAPAELPVDQLQDRLEKLRIDQMLLDSQGELRFDADGTLDDAGSDRIETTEDYARRGGFLNIRRGAHLAMGPLDIGV</sequence>
<feature type="compositionally biased region" description="Polar residues" evidence="3">
    <location>
        <begin position="103"/>
        <end position="122"/>
    </location>
</feature>
<dbReference type="RefSeq" id="XP_049126797.1">
    <property type="nucleotide sequence ID" value="XM_049270840.1"/>
</dbReference>
<evidence type="ECO:0000313" key="4">
    <source>
        <dbReference type="EMBL" id="GKT44447.1"/>
    </source>
</evidence>
<dbReference type="GO" id="GO:1902412">
    <property type="term" value="P:regulation of mitotic cytokinesis"/>
    <property type="evidence" value="ECO:0007669"/>
    <property type="project" value="TreeGrafter"/>
</dbReference>
<keyword evidence="1" id="KW-0433">Leucine-rich repeat</keyword>
<dbReference type="EMBL" id="BQXU01000010">
    <property type="protein sequence ID" value="GKT44447.1"/>
    <property type="molecule type" value="Genomic_DNA"/>
</dbReference>
<dbReference type="GeneID" id="73325430"/>
<feature type="compositionally biased region" description="Polar residues" evidence="3">
    <location>
        <begin position="72"/>
        <end position="86"/>
    </location>
</feature>
<dbReference type="GO" id="GO:0035591">
    <property type="term" value="F:signaling adaptor activity"/>
    <property type="evidence" value="ECO:0007669"/>
    <property type="project" value="TreeGrafter"/>
</dbReference>
<feature type="compositionally biased region" description="Polar residues" evidence="3">
    <location>
        <begin position="16"/>
        <end position="25"/>
    </location>
</feature>
<reference evidence="4 5" key="1">
    <citation type="submission" date="2022-03" db="EMBL/GenBank/DDBJ databases">
        <title>Genome data of Colletotrichum spp.</title>
        <authorList>
            <person name="Utami Y.D."/>
            <person name="Hiruma K."/>
        </authorList>
    </citation>
    <scope>NUCLEOTIDE SEQUENCE [LARGE SCALE GENOMIC DNA]</scope>
    <source>
        <strain evidence="4 5">MAFF 239500</strain>
    </source>
</reference>
<keyword evidence="2" id="KW-0677">Repeat</keyword>
<keyword evidence="5" id="KW-1185">Reference proteome</keyword>
<feature type="compositionally biased region" description="Polar residues" evidence="3">
    <location>
        <begin position="248"/>
        <end position="258"/>
    </location>
</feature>
<dbReference type="AlphaFoldDB" id="A0AA37L9P9"/>
<comment type="caution">
    <text evidence="4">The sequence shown here is derived from an EMBL/GenBank/DDBJ whole genome shotgun (WGS) entry which is preliminary data.</text>
</comment>
<evidence type="ECO:0000256" key="3">
    <source>
        <dbReference type="SAM" id="MobiDB-lite"/>
    </source>
</evidence>
<feature type="region of interest" description="Disordered" evidence="3">
    <location>
        <begin position="166"/>
        <end position="276"/>
    </location>
</feature>
<accession>A0AA37L9P9</accession>
<evidence type="ECO:0000313" key="5">
    <source>
        <dbReference type="Proteomes" id="UP001055115"/>
    </source>
</evidence>
<name>A0AA37L9P9_9PEZI</name>
<feature type="compositionally biased region" description="Acidic residues" evidence="3">
    <location>
        <begin position="192"/>
        <end position="201"/>
    </location>
</feature>
<dbReference type="PANTHER" id="PTHR47566:SF1">
    <property type="entry name" value="PROTEIN NUD1"/>
    <property type="match status" value="1"/>
</dbReference>
<organism evidence="4 5">
    <name type="scientific">Colletotrichum spaethianum</name>
    <dbReference type="NCBI Taxonomy" id="700344"/>
    <lineage>
        <taxon>Eukaryota</taxon>
        <taxon>Fungi</taxon>
        <taxon>Dikarya</taxon>
        <taxon>Ascomycota</taxon>
        <taxon>Pezizomycotina</taxon>
        <taxon>Sordariomycetes</taxon>
        <taxon>Hypocreomycetidae</taxon>
        <taxon>Glomerellales</taxon>
        <taxon>Glomerellaceae</taxon>
        <taxon>Colletotrichum</taxon>
        <taxon>Colletotrichum spaethianum species complex</taxon>
    </lineage>
</organism>
<protein>
    <submittedName>
        <fullName evidence="4">Uncharacterized protein</fullName>
    </submittedName>
</protein>
<gene>
    <name evidence="4" type="ORF">ColSpa_04628</name>
</gene>
<feature type="compositionally biased region" description="Basic and acidic residues" evidence="3">
    <location>
        <begin position="90"/>
        <end position="101"/>
    </location>
</feature>